<dbReference type="RefSeq" id="WP_011796480.1">
    <property type="nucleotide sequence ID" value="NZ_CP023687.1"/>
</dbReference>
<reference evidence="3 4" key="1">
    <citation type="submission" date="2023-06" db="EMBL/GenBank/DDBJ databases">
        <authorList>
            <person name="Ham H."/>
            <person name="Park D.S."/>
        </authorList>
    </citation>
    <scope>NUCLEOTIDE SEQUENCE [LARGE SCALE GENOMIC DNA]</scope>
    <source>
        <strain evidence="3 4">KACC 17005</strain>
    </source>
</reference>
<feature type="chain" id="PRO_5045151504" description="Lipoprotein" evidence="2">
    <location>
        <begin position="20"/>
        <end position="379"/>
    </location>
</feature>
<sequence>MPIPHPSHLCRLSSALATAALALLSACSRNGDTPPAPQAAPLSQAAAPASQASVSQGVPSPEGPGLQSRSNHRYLYAVYCNGLVDRIDLEQRKKVASFQLAERSGTPPAVAAAPSPGVRPDSCLAHPVSPQSASDLAQGRVHVVATDQFYRSGDEPKKRYRLLTFSLPDWHLEKSSDLGLFDVLNGTPPRVANDGKGGWAAAPPGKSSDLPAADLASYQGMDNVASPQVTEWSASTALVEFADTKGKQLPQAGMADTATRRFTRLGESPNDVSAEVRLAPGGRFALRQIERMDAGQVVGTGELRLYGADGKIAATFNDKSIAGVWHTVALTPQGLAVYTDGAGNYRFVSLEREFGLEPVANDWTDDLDGTRPGVVYGAR</sequence>
<gene>
    <name evidence="3" type="ORF">QRO08_15275</name>
</gene>
<dbReference type="Proteomes" id="UP001242732">
    <property type="component" value="Chromosome"/>
</dbReference>
<dbReference type="EMBL" id="CP127363">
    <property type="protein sequence ID" value="WIY47200.1"/>
    <property type="molecule type" value="Genomic_DNA"/>
</dbReference>
<feature type="compositionally biased region" description="Low complexity" evidence="1">
    <location>
        <begin position="39"/>
        <end position="56"/>
    </location>
</feature>
<name>A0ABY9AJS6_PARCI</name>
<evidence type="ECO:0000256" key="2">
    <source>
        <dbReference type="SAM" id="SignalP"/>
    </source>
</evidence>
<proteinExistence type="predicted"/>
<feature type="region of interest" description="Disordered" evidence="1">
    <location>
        <begin position="31"/>
        <end position="67"/>
    </location>
</feature>
<accession>A0ABY9AJS6</accession>
<protein>
    <recommendedName>
        <fullName evidence="5">Lipoprotein</fullName>
    </recommendedName>
</protein>
<evidence type="ECO:0000313" key="4">
    <source>
        <dbReference type="Proteomes" id="UP001242732"/>
    </source>
</evidence>
<evidence type="ECO:0000313" key="3">
    <source>
        <dbReference type="EMBL" id="WIY47200.1"/>
    </source>
</evidence>
<feature type="signal peptide" evidence="2">
    <location>
        <begin position="1"/>
        <end position="19"/>
    </location>
</feature>
<organism evidence="3 4">
    <name type="scientific">Paracidovorax citrulli</name>
    <name type="common">Acidovorax citrulli</name>
    <dbReference type="NCBI Taxonomy" id="80869"/>
    <lineage>
        <taxon>Bacteria</taxon>
        <taxon>Pseudomonadati</taxon>
        <taxon>Pseudomonadota</taxon>
        <taxon>Betaproteobacteria</taxon>
        <taxon>Burkholderiales</taxon>
        <taxon>Comamonadaceae</taxon>
        <taxon>Paracidovorax</taxon>
    </lineage>
</organism>
<keyword evidence="4" id="KW-1185">Reference proteome</keyword>
<dbReference type="GeneID" id="79793113"/>
<keyword evidence="2" id="KW-0732">Signal</keyword>
<evidence type="ECO:0008006" key="5">
    <source>
        <dbReference type="Google" id="ProtNLM"/>
    </source>
</evidence>
<evidence type="ECO:0000256" key="1">
    <source>
        <dbReference type="SAM" id="MobiDB-lite"/>
    </source>
</evidence>